<sequence>MPWYKLVFRQNQPIHIGSTKWGVVKETDLFISGQTMWGALTNAYYQKNSQYDENDENKFKTISNFFPSFDGKNILKPSYKDGEFHLGDFSEEEFRAYFVDTYVQTAVEPINRKAKDKSLHEIDYILPRPKREFQNIEKLSNLQNNLHWIGIVFIDEDINFLKEKPKIYVGSDVRYGFGELELVELGKDIDEKFWWIEGDKINIEQKEHSPYFIELNINSKIEFEGEVLPIVEMDFQKNTPKVNKYGFYINVGSKINSLDGAPIQGKLEKGKIIFSQ</sequence>
<dbReference type="eggNOG" id="COG1337">
    <property type="taxonomic scope" value="Bacteria"/>
</dbReference>
<organism evidence="1 2">
    <name type="scientific">Sulfurihydrogenibium azorense (strain DSM 15241 / OCM 825 / Az-Fu1)</name>
    <dbReference type="NCBI Taxonomy" id="204536"/>
    <lineage>
        <taxon>Bacteria</taxon>
        <taxon>Pseudomonadati</taxon>
        <taxon>Aquificota</taxon>
        <taxon>Aquificia</taxon>
        <taxon>Aquificales</taxon>
        <taxon>Hydrogenothermaceae</taxon>
        <taxon>Sulfurihydrogenibium</taxon>
    </lineage>
</organism>
<dbReference type="KEGG" id="saf:SULAZ_0856"/>
<dbReference type="AlphaFoldDB" id="C1DUP8"/>
<accession>C1DUP8</accession>
<gene>
    <name evidence="1" type="ordered locus">SULAZ_0856</name>
</gene>
<dbReference type="STRING" id="204536.SULAZ_0856"/>
<evidence type="ECO:0000313" key="2">
    <source>
        <dbReference type="Proteomes" id="UP000001369"/>
    </source>
</evidence>
<dbReference type="OrthoDB" id="12362at2"/>
<dbReference type="HOGENOM" id="CLU_081549_0_0_0"/>
<protein>
    <submittedName>
        <fullName evidence="1">Uncharacterized protein</fullName>
    </submittedName>
</protein>
<evidence type="ECO:0000313" key="1">
    <source>
        <dbReference type="EMBL" id="ACN98708.1"/>
    </source>
</evidence>
<keyword evidence="2" id="KW-1185">Reference proteome</keyword>
<proteinExistence type="predicted"/>
<reference evidence="1 2" key="1">
    <citation type="journal article" date="2009" name="J. Bacteriol.">
        <title>Complete and draft genome sequences of six members of the Aquificales.</title>
        <authorList>
            <person name="Reysenbach A.L."/>
            <person name="Hamamura N."/>
            <person name="Podar M."/>
            <person name="Griffiths E."/>
            <person name="Ferreira S."/>
            <person name="Hochstein R."/>
            <person name="Heidelberg J."/>
            <person name="Johnson J."/>
            <person name="Mead D."/>
            <person name="Pohorille A."/>
            <person name="Sarmiento M."/>
            <person name="Schweighofer K."/>
            <person name="Seshadri R."/>
            <person name="Voytek M.A."/>
        </authorList>
    </citation>
    <scope>NUCLEOTIDE SEQUENCE [LARGE SCALE GENOMIC DNA]</scope>
    <source>
        <strain evidence="2">Az-Fu1 / DSM 15241 / OCM 825</strain>
    </source>
</reference>
<dbReference type="CDD" id="cd09726">
    <property type="entry name" value="RAMP_I_III"/>
    <property type="match status" value="1"/>
</dbReference>
<dbReference type="RefSeq" id="WP_012674030.1">
    <property type="nucleotide sequence ID" value="NC_012438.1"/>
</dbReference>
<name>C1DUP8_SULAA</name>
<dbReference type="Proteomes" id="UP000001369">
    <property type="component" value="Chromosome"/>
</dbReference>
<dbReference type="EMBL" id="CP001229">
    <property type="protein sequence ID" value="ACN98708.1"/>
    <property type="molecule type" value="Genomic_DNA"/>
</dbReference>